<dbReference type="Proteomes" id="UP000619788">
    <property type="component" value="Unassembled WGS sequence"/>
</dbReference>
<evidence type="ECO:0008006" key="4">
    <source>
        <dbReference type="Google" id="ProtNLM"/>
    </source>
</evidence>
<dbReference type="RefSeq" id="WP_204067836.1">
    <property type="nucleotide sequence ID" value="NZ_BOOJ01000055.1"/>
</dbReference>
<name>A0A8J3SJQ6_9ACTN</name>
<feature type="transmembrane region" description="Helical" evidence="1">
    <location>
        <begin position="77"/>
        <end position="99"/>
    </location>
</feature>
<dbReference type="EMBL" id="BOOJ01000055">
    <property type="protein sequence ID" value="GIH95756.1"/>
    <property type="molecule type" value="Genomic_DNA"/>
</dbReference>
<accession>A0A8J3SJQ6</accession>
<protein>
    <recommendedName>
        <fullName evidence="4">ABC transporter permease</fullName>
    </recommendedName>
</protein>
<sequence>MINAVRSELLRTRRKGVILGWFGLTILFTIMINMVMAQVVGSSETPPDGGPGVTFPTLGQWQAADGITAGLSSAASMYGVVALSFWAIVTAGDYSSGLIRLTASAQPDRVRLLLGKVGALTLWTAAVATVALVVNLGVAPAAARSADLDVSAWGQDALPTLAGAWFNLFVTLFVWGVIGLVLALVTRSAAISISVGVGYVLVVEAVITAALDTIADWTPGATLSALAHGGTSSIPYGTALALGALYTLLGLSVALTVFKRRDITD</sequence>
<organism evidence="2 3">
    <name type="scientific">Planobispora siamensis</name>
    <dbReference type="NCBI Taxonomy" id="936338"/>
    <lineage>
        <taxon>Bacteria</taxon>
        <taxon>Bacillati</taxon>
        <taxon>Actinomycetota</taxon>
        <taxon>Actinomycetes</taxon>
        <taxon>Streptosporangiales</taxon>
        <taxon>Streptosporangiaceae</taxon>
        <taxon>Planobispora</taxon>
    </lineage>
</organism>
<feature type="transmembrane region" description="Helical" evidence="1">
    <location>
        <begin position="21"/>
        <end position="41"/>
    </location>
</feature>
<reference evidence="2 3" key="1">
    <citation type="submission" date="2021-01" db="EMBL/GenBank/DDBJ databases">
        <title>Whole genome shotgun sequence of Planobispora siamensis NBRC 107568.</title>
        <authorList>
            <person name="Komaki H."/>
            <person name="Tamura T."/>
        </authorList>
    </citation>
    <scope>NUCLEOTIDE SEQUENCE [LARGE SCALE GENOMIC DNA]</scope>
    <source>
        <strain evidence="2 3">NBRC 107568</strain>
    </source>
</reference>
<dbReference type="AlphaFoldDB" id="A0A8J3SJQ6"/>
<feature type="transmembrane region" description="Helical" evidence="1">
    <location>
        <begin position="163"/>
        <end position="185"/>
    </location>
</feature>
<feature type="transmembrane region" description="Helical" evidence="1">
    <location>
        <begin position="197"/>
        <end position="214"/>
    </location>
</feature>
<evidence type="ECO:0000313" key="3">
    <source>
        <dbReference type="Proteomes" id="UP000619788"/>
    </source>
</evidence>
<keyword evidence="1" id="KW-0472">Membrane</keyword>
<feature type="transmembrane region" description="Helical" evidence="1">
    <location>
        <begin position="120"/>
        <end position="143"/>
    </location>
</feature>
<feature type="transmembrane region" description="Helical" evidence="1">
    <location>
        <begin position="234"/>
        <end position="258"/>
    </location>
</feature>
<evidence type="ECO:0000313" key="2">
    <source>
        <dbReference type="EMBL" id="GIH95756.1"/>
    </source>
</evidence>
<evidence type="ECO:0000256" key="1">
    <source>
        <dbReference type="SAM" id="Phobius"/>
    </source>
</evidence>
<gene>
    <name evidence="2" type="ORF">Psi01_63860</name>
</gene>
<keyword evidence="1" id="KW-0812">Transmembrane</keyword>
<comment type="caution">
    <text evidence="2">The sequence shown here is derived from an EMBL/GenBank/DDBJ whole genome shotgun (WGS) entry which is preliminary data.</text>
</comment>
<proteinExistence type="predicted"/>
<keyword evidence="1" id="KW-1133">Transmembrane helix</keyword>
<keyword evidence="3" id="KW-1185">Reference proteome</keyword>